<sequence length="131" mass="14681">MNIGENKKDSDEDPSPFSLFIVLCAILSAATLVMVTSFKYPSQNNGWFQLLPTTHSLGEDDEIKTYETDETMHLQHIAKSNLRVRSIVDPTFYSLVGFGWSRGTIMKKKNGAPNNISSQTKNYEITSFILG</sequence>
<accession>G7KYU5</accession>
<evidence type="ECO:0000256" key="2">
    <source>
        <dbReference type="ARBA" id="ARBA00007638"/>
    </source>
</evidence>
<evidence type="ECO:0000256" key="4">
    <source>
        <dbReference type="ARBA" id="ARBA00022528"/>
    </source>
</evidence>
<reference evidence="7 9" key="1">
    <citation type="journal article" date="2011" name="Nature">
        <title>The Medicago genome provides insight into the evolution of rhizobial symbioses.</title>
        <authorList>
            <person name="Young N.D."/>
            <person name="Debelle F."/>
            <person name="Oldroyd G.E."/>
            <person name="Geurts R."/>
            <person name="Cannon S.B."/>
            <person name="Udvardi M.K."/>
            <person name="Benedito V.A."/>
            <person name="Mayer K.F."/>
            <person name="Gouzy J."/>
            <person name="Schoof H."/>
            <person name="Van de Peer Y."/>
            <person name="Proost S."/>
            <person name="Cook D.R."/>
            <person name="Meyers B.C."/>
            <person name="Spannagl M."/>
            <person name="Cheung F."/>
            <person name="De Mita S."/>
            <person name="Krishnakumar V."/>
            <person name="Gundlach H."/>
            <person name="Zhou S."/>
            <person name="Mudge J."/>
            <person name="Bharti A.K."/>
            <person name="Murray J.D."/>
            <person name="Naoumkina M.A."/>
            <person name="Rosen B."/>
            <person name="Silverstein K.A."/>
            <person name="Tang H."/>
            <person name="Rombauts S."/>
            <person name="Zhao P.X."/>
            <person name="Zhou P."/>
            <person name="Barbe V."/>
            <person name="Bardou P."/>
            <person name="Bechner M."/>
            <person name="Bellec A."/>
            <person name="Berger A."/>
            <person name="Berges H."/>
            <person name="Bidwell S."/>
            <person name="Bisseling T."/>
            <person name="Choisne N."/>
            <person name="Couloux A."/>
            <person name="Denny R."/>
            <person name="Deshpande S."/>
            <person name="Dai X."/>
            <person name="Doyle J.J."/>
            <person name="Dudez A.M."/>
            <person name="Farmer A.D."/>
            <person name="Fouteau S."/>
            <person name="Franken C."/>
            <person name="Gibelin C."/>
            <person name="Gish J."/>
            <person name="Goldstein S."/>
            <person name="Gonzalez A.J."/>
            <person name="Green P.J."/>
            <person name="Hallab A."/>
            <person name="Hartog M."/>
            <person name="Hua A."/>
            <person name="Humphray S.J."/>
            <person name="Jeong D.H."/>
            <person name="Jing Y."/>
            <person name="Jocker A."/>
            <person name="Kenton S.M."/>
            <person name="Kim D.J."/>
            <person name="Klee K."/>
            <person name="Lai H."/>
            <person name="Lang C."/>
            <person name="Lin S."/>
            <person name="Macmil S.L."/>
            <person name="Magdelenat G."/>
            <person name="Matthews L."/>
            <person name="McCorrison J."/>
            <person name="Monaghan E.L."/>
            <person name="Mun J.H."/>
            <person name="Najar F.Z."/>
            <person name="Nicholson C."/>
            <person name="Noirot C."/>
            <person name="O'Bleness M."/>
            <person name="Paule C.R."/>
            <person name="Poulain J."/>
            <person name="Prion F."/>
            <person name="Qin B."/>
            <person name="Qu C."/>
            <person name="Retzel E.F."/>
            <person name="Riddle C."/>
            <person name="Sallet E."/>
            <person name="Samain S."/>
            <person name="Samson N."/>
            <person name="Sanders I."/>
            <person name="Saurat O."/>
            <person name="Scarpelli C."/>
            <person name="Schiex T."/>
            <person name="Segurens B."/>
            <person name="Severin A.J."/>
            <person name="Sherrier D.J."/>
            <person name="Shi R."/>
            <person name="Sims S."/>
            <person name="Singer S.R."/>
            <person name="Sinharoy S."/>
            <person name="Sterck L."/>
            <person name="Viollet A."/>
            <person name="Wang B.B."/>
            <person name="Wang K."/>
            <person name="Wang M."/>
            <person name="Wang X."/>
            <person name="Warfsmann J."/>
            <person name="Weissenbach J."/>
            <person name="White D.D."/>
            <person name="White J.D."/>
            <person name="Wiley G.B."/>
            <person name="Wincker P."/>
            <person name="Xing Y."/>
            <person name="Yang L."/>
            <person name="Yao Z."/>
            <person name="Ying F."/>
            <person name="Zhai J."/>
            <person name="Zhou L."/>
            <person name="Zuber A."/>
            <person name="Denarie J."/>
            <person name="Dixon R.A."/>
            <person name="May G.D."/>
            <person name="Schwartz D.C."/>
            <person name="Rogers J."/>
            <person name="Quetier F."/>
            <person name="Town C.D."/>
            <person name="Roe B.A."/>
        </authorList>
    </citation>
    <scope>NUCLEOTIDE SEQUENCE [LARGE SCALE GENOMIC DNA]</scope>
    <source>
        <strain evidence="7">A17</strain>
        <strain evidence="8 9">cv. Jemalong A17</strain>
    </source>
</reference>
<dbReference type="InterPro" id="IPR022546">
    <property type="entry name" value="Uncharacterised_Ycf68"/>
</dbReference>
<proteinExistence type="inferred from homology"/>
<feature type="transmembrane region" description="Helical" evidence="6">
    <location>
        <begin position="17"/>
        <end position="38"/>
    </location>
</feature>
<organism evidence="7 9">
    <name type="scientific">Medicago truncatula</name>
    <name type="common">Barrel medic</name>
    <name type="synonym">Medicago tribuloides</name>
    <dbReference type="NCBI Taxonomy" id="3880"/>
    <lineage>
        <taxon>Eukaryota</taxon>
        <taxon>Viridiplantae</taxon>
        <taxon>Streptophyta</taxon>
        <taxon>Embryophyta</taxon>
        <taxon>Tracheophyta</taxon>
        <taxon>Spermatophyta</taxon>
        <taxon>Magnoliopsida</taxon>
        <taxon>eudicotyledons</taxon>
        <taxon>Gunneridae</taxon>
        <taxon>Pentapetalae</taxon>
        <taxon>rosids</taxon>
        <taxon>fabids</taxon>
        <taxon>Fabales</taxon>
        <taxon>Fabaceae</taxon>
        <taxon>Papilionoideae</taxon>
        <taxon>50 kb inversion clade</taxon>
        <taxon>NPAAA clade</taxon>
        <taxon>Hologalegina</taxon>
        <taxon>IRL clade</taxon>
        <taxon>Trifolieae</taxon>
        <taxon>Medicago</taxon>
    </lineage>
</organism>
<dbReference type="PaxDb" id="3880-AES77330"/>
<evidence type="ECO:0000256" key="3">
    <source>
        <dbReference type="ARBA" id="ARBA00021456"/>
    </source>
</evidence>
<evidence type="ECO:0000256" key="5">
    <source>
        <dbReference type="ARBA" id="ARBA00022640"/>
    </source>
</evidence>
<keyword evidence="6 7" id="KW-0812">Transmembrane</keyword>
<dbReference type="EnsemblPlants" id="AES77330">
    <property type="protein sequence ID" value="AES77330"/>
    <property type="gene ID" value="MTR_7g009360"/>
</dbReference>
<keyword evidence="9" id="KW-1185">Reference proteome</keyword>
<keyword evidence="4" id="KW-0150">Chloroplast</keyword>
<protein>
    <recommendedName>
        <fullName evidence="3">Uncharacterized protein ycf68</fullName>
    </recommendedName>
</protein>
<keyword evidence="6" id="KW-0472">Membrane</keyword>
<evidence type="ECO:0000313" key="9">
    <source>
        <dbReference type="Proteomes" id="UP000002051"/>
    </source>
</evidence>
<comment type="similarity">
    <text evidence="2">Belongs to the ycf68 family.</text>
</comment>
<dbReference type="Proteomes" id="UP000002051">
    <property type="component" value="Unassembled WGS sequence"/>
</dbReference>
<dbReference type="Pfam" id="PF10839">
    <property type="entry name" value="DUF2647"/>
    <property type="match status" value="1"/>
</dbReference>
<name>G7KYU5_MEDTR</name>
<evidence type="ECO:0000256" key="1">
    <source>
        <dbReference type="ARBA" id="ARBA00004229"/>
    </source>
</evidence>
<gene>
    <name evidence="7" type="ordered locus">MTR_7g009360</name>
</gene>
<dbReference type="AlphaFoldDB" id="G7KYU5"/>
<reference evidence="7 9" key="2">
    <citation type="journal article" date="2014" name="BMC Genomics">
        <title>An improved genome release (version Mt4.0) for the model legume Medicago truncatula.</title>
        <authorList>
            <person name="Tang H."/>
            <person name="Krishnakumar V."/>
            <person name="Bidwell S."/>
            <person name="Rosen B."/>
            <person name="Chan A."/>
            <person name="Zhou S."/>
            <person name="Gentzbittel L."/>
            <person name="Childs K.L."/>
            <person name="Yandell M."/>
            <person name="Gundlach H."/>
            <person name="Mayer K.F."/>
            <person name="Schwartz D.C."/>
            <person name="Town C.D."/>
        </authorList>
    </citation>
    <scope>GENOME REANNOTATION</scope>
    <source>
        <strain evidence="8 9">cv. Jemalong A17</strain>
    </source>
</reference>
<evidence type="ECO:0000256" key="6">
    <source>
        <dbReference type="SAM" id="Phobius"/>
    </source>
</evidence>
<dbReference type="HOGENOM" id="CLU_1930689_0_0_1"/>
<dbReference type="GO" id="GO:0009507">
    <property type="term" value="C:chloroplast"/>
    <property type="evidence" value="ECO:0007669"/>
    <property type="project" value="UniProtKB-SubCell"/>
</dbReference>
<keyword evidence="6" id="KW-1133">Transmembrane helix</keyword>
<evidence type="ECO:0000313" key="7">
    <source>
        <dbReference type="EMBL" id="AES77330.1"/>
    </source>
</evidence>
<comment type="subcellular location">
    <subcellularLocation>
        <location evidence="1">Plastid</location>
        <location evidence="1">Chloroplast</location>
    </subcellularLocation>
</comment>
<dbReference type="EMBL" id="CM001223">
    <property type="protein sequence ID" value="AES77330.1"/>
    <property type="molecule type" value="Genomic_DNA"/>
</dbReference>
<evidence type="ECO:0000313" key="8">
    <source>
        <dbReference type="EnsemblPlants" id="AES77330"/>
    </source>
</evidence>
<keyword evidence="5" id="KW-0934">Plastid</keyword>
<reference evidence="8" key="3">
    <citation type="submission" date="2015-04" db="UniProtKB">
        <authorList>
            <consortium name="EnsemblPlants"/>
        </authorList>
    </citation>
    <scope>IDENTIFICATION</scope>
    <source>
        <strain evidence="8">cv. Jemalong A17</strain>
    </source>
</reference>